<evidence type="ECO:0000256" key="1">
    <source>
        <dbReference type="SAM" id="Coils"/>
    </source>
</evidence>
<proteinExistence type="predicted"/>
<keyword evidence="4" id="KW-1185">Reference proteome</keyword>
<organism evidence="3 4">
    <name type="scientific">Tanacetum coccineum</name>
    <dbReference type="NCBI Taxonomy" id="301880"/>
    <lineage>
        <taxon>Eukaryota</taxon>
        <taxon>Viridiplantae</taxon>
        <taxon>Streptophyta</taxon>
        <taxon>Embryophyta</taxon>
        <taxon>Tracheophyta</taxon>
        <taxon>Spermatophyta</taxon>
        <taxon>Magnoliopsida</taxon>
        <taxon>eudicotyledons</taxon>
        <taxon>Gunneridae</taxon>
        <taxon>Pentapetalae</taxon>
        <taxon>asterids</taxon>
        <taxon>campanulids</taxon>
        <taxon>Asterales</taxon>
        <taxon>Asteraceae</taxon>
        <taxon>Asteroideae</taxon>
        <taxon>Anthemideae</taxon>
        <taxon>Anthemidinae</taxon>
        <taxon>Tanacetum</taxon>
    </lineage>
</organism>
<evidence type="ECO:0000256" key="2">
    <source>
        <dbReference type="SAM" id="MobiDB-lite"/>
    </source>
</evidence>
<dbReference type="EMBL" id="BQNB010013959">
    <property type="protein sequence ID" value="GJT22328.1"/>
    <property type="molecule type" value="Genomic_DNA"/>
</dbReference>
<accession>A0ABQ5C6T1</accession>
<comment type="caution">
    <text evidence="3">The sequence shown here is derived from an EMBL/GenBank/DDBJ whole genome shotgun (WGS) entry which is preliminary data.</text>
</comment>
<dbReference type="Proteomes" id="UP001151760">
    <property type="component" value="Unassembled WGS sequence"/>
</dbReference>
<feature type="coiled-coil region" evidence="1">
    <location>
        <begin position="20"/>
        <end position="54"/>
    </location>
</feature>
<evidence type="ECO:0000313" key="3">
    <source>
        <dbReference type="EMBL" id="GJT22328.1"/>
    </source>
</evidence>
<reference evidence="3" key="1">
    <citation type="journal article" date="2022" name="Int. J. Mol. Sci.">
        <title>Draft Genome of Tanacetum Coccineum: Genomic Comparison of Closely Related Tanacetum-Family Plants.</title>
        <authorList>
            <person name="Yamashiro T."/>
            <person name="Shiraishi A."/>
            <person name="Nakayama K."/>
            <person name="Satake H."/>
        </authorList>
    </citation>
    <scope>NUCLEOTIDE SEQUENCE</scope>
</reference>
<reference evidence="3" key="2">
    <citation type="submission" date="2022-01" db="EMBL/GenBank/DDBJ databases">
        <authorList>
            <person name="Yamashiro T."/>
            <person name="Shiraishi A."/>
            <person name="Satake H."/>
            <person name="Nakayama K."/>
        </authorList>
    </citation>
    <scope>NUCLEOTIDE SEQUENCE</scope>
</reference>
<protein>
    <submittedName>
        <fullName evidence="3">Uncharacterized protein</fullName>
    </submittedName>
</protein>
<gene>
    <name evidence="3" type="ORF">Tco_0892265</name>
</gene>
<feature type="region of interest" description="Disordered" evidence="2">
    <location>
        <begin position="228"/>
        <end position="263"/>
    </location>
</feature>
<feature type="compositionally biased region" description="Polar residues" evidence="2">
    <location>
        <begin position="232"/>
        <end position="242"/>
    </location>
</feature>
<feature type="non-terminal residue" evidence="3">
    <location>
        <position position="1"/>
    </location>
</feature>
<evidence type="ECO:0000313" key="4">
    <source>
        <dbReference type="Proteomes" id="UP001151760"/>
    </source>
</evidence>
<sequence>RLREEHAQCSEGLTVVRAEKDSLMATNAEQALRIKELEQQLKSVDEVHSSAVKNLEGQLAQKDSALVYAERISGERLSENEGLKAQLAFAQKEKTKAVRELLPTVVKRLLQSHEYKQSLSVPFNFALQTGWGQGLAEGRSEKELHQIMMRMNGFDPYSDKKMTAEYERLFSKTYPYVDRISHLSEKTVQDLLKLHPAPPPKDAPRAGSGGIAFAPKLVRAAEVAGSKDIVSQEFSRSKTGPSLQDPASKHASGGSKAPPSKKT</sequence>
<name>A0ABQ5C6T1_9ASTR</name>
<keyword evidence="1" id="KW-0175">Coiled coil</keyword>